<protein>
    <submittedName>
        <fullName evidence="2">Uncharacterized protein</fullName>
    </submittedName>
</protein>
<organism evidence="2">
    <name type="scientific">viral metagenome</name>
    <dbReference type="NCBI Taxonomy" id="1070528"/>
    <lineage>
        <taxon>unclassified sequences</taxon>
        <taxon>metagenomes</taxon>
        <taxon>organismal metagenomes</taxon>
    </lineage>
</organism>
<proteinExistence type="predicted"/>
<accession>A0A6C0HUG0</accession>
<evidence type="ECO:0000256" key="1">
    <source>
        <dbReference type="SAM" id="Phobius"/>
    </source>
</evidence>
<sequence length="95" mass="10864">MKYDKKKYRDFNDKIDSFIWNACLGGGFAFGFGASYLTYDRNKSYIRCVGETTIVSFYGFILGFTFILVSPIILPFATVIGVIRYLDSPKETKKN</sequence>
<name>A0A6C0HUG0_9ZZZZ</name>
<keyword evidence="1" id="KW-1133">Transmembrane helix</keyword>
<feature type="transmembrane region" description="Helical" evidence="1">
    <location>
        <begin position="18"/>
        <end position="37"/>
    </location>
</feature>
<keyword evidence="1" id="KW-0472">Membrane</keyword>
<dbReference type="AlphaFoldDB" id="A0A6C0HUG0"/>
<keyword evidence="1" id="KW-0812">Transmembrane</keyword>
<evidence type="ECO:0000313" key="2">
    <source>
        <dbReference type="EMBL" id="QHT83776.1"/>
    </source>
</evidence>
<dbReference type="EMBL" id="MN740011">
    <property type="protein sequence ID" value="QHT83776.1"/>
    <property type="molecule type" value="Genomic_DNA"/>
</dbReference>
<feature type="transmembrane region" description="Helical" evidence="1">
    <location>
        <begin position="57"/>
        <end position="86"/>
    </location>
</feature>
<reference evidence="2" key="1">
    <citation type="journal article" date="2020" name="Nature">
        <title>Giant virus diversity and host interactions through global metagenomics.</title>
        <authorList>
            <person name="Schulz F."/>
            <person name="Roux S."/>
            <person name="Paez-Espino D."/>
            <person name="Jungbluth S."/>
            <person name="Walsh D.A."/>
            <person name="Denef V.J."/>
            <person name="McMahon K.D."/>
            <person name="Konstantinidis K.T."/>
            <person name="Eloe-Fadrosh E.A."/>
            <person name="Kyrpides N.C."/>
            <person name="Woyke T."/>
        </authorList>
    </citation>
    <scope>NUCLEOTIDE SEQUENCE</scope>
    <source>
        <strain evidence="2">GVMAG-M-3300023184-168</strain>
    </source>
</reference>